<accession>W2RNS4</accession>
<evidence type="ECO:0000313" key="3">
    <source>
        <dbReference type="Proteomes" id="UP000030752"/>
    </source>
</evidence>
<keyword evidence="3" id="KW-1185">Reference proteome</keyword>
<feature type="compositionally biased region" description="Basic and acidic residues" evidence="1">
    <location>
        <begin position="336"/>
        <end position="362"/>
    </location>
</feature>
<feature type="compositionally biased region" description="Polar residues" evidence="1">
    <location>
        <begin position="501"/>
        <end position="513"/>
    </location>
</feature>
<dbReference type="AlphaFoldDB" id="W2RNS4"/>
<dbReference type="HOGENOM" id="CLU_036625_0_0_1"/>
<feature type="compositionally biased region" description="Basic and acidic residues" evidence="1">
    <location>
        <begin position="449"/>
        <end position="463"/>
    </location>
</feature>
<protein>
    <submittedName>
        <fullName evidence="2">Uncharacterized protein</fullName>
    </submittedName>
</protein>
<evidence type="ECO:0000256" key="1">
    <source>
        <dbReference type="SAM" id="MobiDB-lite"/>
    </source>
</evidence>
<feature type="compositionally biased region" description="Polar residues" evidence="1">
    <location>
        <begin position="423"/>
        <end position="447"/>
    </location>
</feature>
<feature type="region of interest" description="Disordered" evidence="1">
    <location>
        <begin position="331"/>
        <end position="363"/>
    </location>
</feature>
<dbReference type="Proteomes" id="UP000030752">
    <property type="component" value="Unassembled WGS sequence"/>
</dbReference>
<name>W2RNS4_CYPE1</name>
<dbReference type="RefSeq" id="XP_008720875.1">
    <property type="nucleotide sequence ID" value="XM_008722653.1"/>
</dbReference>
<sequence>MNSALVSDRALWLIIPIACAVAAVSFAYPLRDIKEAATAPPIEEQPNARRVDDDAEDHIPVGALKVLSDGHSFHLRNAAFKIALSQSLKDVPKAALLKDLSSKQPERRDQALQALVFLIHGPDASDADFTLTRKQQHLHFQNLATYRALVTALVNLLPFHTHTPTDICFAKGGHPPSPIRPLLRPTNEVTLINLVLELLRSYRRSPIPPEGGLQTFLKAGIVQRWLANYPFPCTLPQYLKLNFRRSDVVELLTDKAYARDDYLMAELVQHLSRYPPAQIELRNAGLATRSSKITERFRSDSIDDSIIFIRENLGPANPLTMGDAGNDGATGWQHFDPPRIDRNGIDLPRPRSSDRSSSEERLRRRHREAIVVADPGQPVSNQNILQRVTSGVAPSRGLNNDDTQHPGQIGRADSEREEVASHLSFSEVSGSATPSSMPSLLSATAANSVDHERARREELERRLGARQISGAEAGLTSDTTNAPQTAGDLLEMALRAREQSRASQPSQGSLDGQ</sequence>
<dbReference type="EMBL" id="KB822724">
    <property type="protein sequence ID" value="ETN37343.1"/>
    <property type="molecule type" value="Genomic_DNA"/>
</dbReference>
<gene>
    <name evidence="2" type="ORF">HMPREF1541_08334</name>
</gene>
<feature type="region of interest" description="Disordered" evidence="1">
    <location>
        <begin position="392"/>
        <end position="513"/>
    </location>
</feature>
<dbReference type="VEuPathDB" id="FungiDB:HMPREF1541_08334"/>
<organism evidence="2 3">
    <name type="scientific">Cyphellophora europaea (strain CBS 101466)</name>
    <name type="common">Phialophora europaea</name>
    <dbReference type="NCBI Taxonomy" id="1220924"/>
    <lineage>
        <taxon>Eukaryota</taxon>
        <taxon>Fungi</taxon>
        <taxon>Dikarya</taxon>
        <taxon>Ascomycota</taxon>
        <taxon>Pezizomycotina</taxon>
        <taxon>Eurotiomycetes</taxon>
        <taxon>Chaetothyriomycetidae</taxon>
        <taxon>Chaetothyriales</taxon>
        <taxon>Cyphellophoraceae</taxon>
        <taxon>Cyphellophora</taxon>
    </lineage>
</organism>
<evidence type="ECO:0000313" key="2">
    <source>
        <dbReference type="EMBL" id="ETN37343.1"/>
    </source>
</evidence>
<dbReference type="InParanoid" id="W2RNS4"/>
<proteinExistence type="predicted"/>
<dbReference type="GeneID" id="19975673"/>
<reference evidence="2 3" key="1">
    <citation type="submission" date="2013-03" db="EMBL/GenBank/DDBJ databases">
        <title>The Genome Sequence of Phialophora europaea CBS 101466.</title>
        <authorList>
            <consortium name="The Broad Institute Genomics Platform"/>
            <person name="Cuomo C."/>
            <person name="de Hoog S."/>
            <person name="Gorbushina A."/>
            <person name="Walker B."/>
            <person name="Young S.K."/>
            <person name="Zeng Q."/>
            <person name="Gargeya S."/>
            <person name="Fitzgerald M."/>
            <person name="Haas B."/>
            <person name="Abouelleil A."/>
            <person name="Allen A.W."/>
            <person name="Alvarado L."/>
            <person name="Arachchi H.M."/>
            <person name="Berlin A.M."/>
            <person name="Chapman S.B."/>
            <person name="Gainer-Dewar J."/>
            <person name="Goldberg J."/>
            <person name="Griggs A."/>
            <person name="Gujja S."/>
            <person name="Hansen M."/>
            <person name="Howarth C."/>
            <person name="Imamovic A."/>
            <person name="Ireland A."/>
            <person name="Larimer J."/>
            <person name="McCowan C."/>
            <person name="Murphy C."/>
            <person name="Pearson M."/>
            <person name="Poon T.W."/>
            <person name="Priest M."/>
            <person name="Roberts A."/>
            <person name="Saif S."/>
            <person name="Shea T."/>
            <person name="Sisk P."/>
            <person name="Sykes S."/>
            <person name="Wortman J."/>
            <person name="Nusbaum C."/>
            <person name="Birren B."/>
        </authorList>
    </citation>
    <scope>NUCLEOTIDE SEQUENCE [LARGE SCALE GENOMIC DNA]</scope>
    <source>
        <strain evidence="2 3">CBS 101466</strain>
    </source>
</reference>
<dbReference type="eggNOG" id="ENOG502SE0J">
    <property type="taxonomic scope" value="Eukaryota"/>
</dbReference>
<dbReference type="OrthoDB" id="5385189at2759"/>